<name>A0A432Y994_9GAMM</name>
<dbReference type="AlphaFoldDB" id="A0A432Y994"/>
<dbReference type="RefSeq" id="WP_110573298.1">
    <property type="nucleotide sequence ID" value="NZ_PIPV01000002.1"/>
</dbReference>
<dbReference type="Proteomes" id="UP000287330">
    <property type="component" value="Unassembled WGS sequence"/>
</dbReference>
<proteinExistence type="predicted"/>
<dbReference type="InterPro" id="IPR004027">
    <property type="entry name" value="SEC_C_motif"/>
</dbReference>
<organism evidence="2 3">
    <name type="scientific">Idiomarina fontislapidosi</name>
    <dbReference type="NCBI Taxonomy" id="263723"/>
    <lineage>
        <taxon>Bacteria</taxon>
        <taxon>Pseudomonadati</taxon>
        <taxon>Pseudomonadota</taxon>
        <taxon>Gammaproteobacteria</taxon>
        <taxon>Alteromonadales</taxon>
        <taxon>Idiomarinaceae</taxon>
        <taxon>Idiomarina</taxon>
    </lineage>
</organism>
<dbReference type="SUPFAM" id="SSF103642">
    <property type="entry name" value="Sec-C motif"/>
    <property type="match status" value="1"/>
</dbReference>
<dbReference type="EMBL" id="PIPV01000002">
    <property type="protein sequence ID" value="RUO57559.1"/>
    <property type="molecule type" value="Genomic_DNA"/>
</dbReference>
<evidence type="ECO:0000313" key="2">
    <source>
        <dbReference type="EMBL" id="RUO57559.1"/>
    </source>
</evidence>
<feature type="domain" description="YchJ-like middle NTF2-like" evidence="1">
    <location>
        <begin position="31"/>
        <end position="122"/>
    </location>
</feature>
<dbReference type="Pfam" id="PF02810">
    <property type="entry name" value="SEC-C"/>
    <property type="match status" value="1"/>
</dbReference>
<dbReference type="SUPFAM" id="SSF54427">
    <property type="entry name" value="NTF2-like"/>
    <property type="match status" value="1"/>
</dbReference>
<protein>
    <submittedName>
        <fullName evidence="2">Zn-binding protein</fullName>
    </submittedName>
</protein>
<dbReference type="PANTHER" id="PTHR33747">
    <property type="entry name" value="UPF0225 PROTEIN SCO1677"/>
    <property type="match status" value="1"/>
</dbReference>
<dbReference type="PANTHER" id="PTHR33747:SF1">
    <property type="entry name" value="ADENYLATE CYCLASE-ASSOCIATED CAP C-TERMINAL DOMAIN-CONTAINING PROTEIN"/>
    <property type="match status" value="1"/>
</dbReference>
<dbReference type="Pfam" id="PF17775">
    <property type="entry name" value="YchJ_M-like"/>
    <property type="match status" value="1"/>
</dbReference>
<dbReference type="Gene3D" id="3.10.450.50">
    <property type="match status" value="1"/>
</dbReference>
<dbReference type="OrthoDB" id="21421at2"/>
<dbReference type="InterPro" id="IPR048469">
    <property type="entry name" value="YchJ-like_M"/>
</dbReference>
<gene>
    <name evidence="2" type="ORF">CWE25_03590</name>
</gene>
<reference evidence="3" key="1">
    <citation type="journal article" date="2018" name="Front. Microbiol.">
        <title>Genome-Based Analysis Reveals the Taxonomy and Diversity of the Family Idiomarinaceae.</title>
        <authorList>
            <person name="Liu Y."/>
            <person name="Lai Q."/>
            <person name="Shao Z."/>
        </authorList>
    </citation>
    <scope>NUCLEOTIDE SEQUENCE [LARGE SCALE GENOMIC DNA]</scope>
    <source>
        <strain evidence="3">F23</strain>
    </source>
</reference>
<evidence type="ECO:0000259" key="1">
    <source>
        <dbReference type="Pfam" id="PF17775"/>
    </source>
</evidence>
<evidence type="ECO:0000313" key="3">
    <source>
        <dbReference type="Proteomes" id="UP000287330"/>
    </source>
</evidence>
<dbReference type="InterPro" id="IPR032710">
    <property type="entry name" value="NTF2-like_dom_sf"/>
</dbReference>
<accession>A0A432Y994</accession>
<sequence length="125" mass="14799">MDSNQTCPCGSGNTYGTCCQPLIDNRAQAQSPEQLMRSRYTAYVHRDLPYIRKTWHHDHCPRDLSLEGLPDFIRLQIISHEMSDKQGQVHFRAFYHDQGELTWMEERSDFVKLSERWFYTTGRVE</sequence>
<comment type="caution">
    <text evidence="2">The sequence shown here is derived from an EMBL/GenBank/DDBJ whole genome shotgun (WGS) entry which is preliminary data.</text>
</comment>
<keyword evidence="3" id="KW-1185">Reference proteome</keyword>